<dbReference type="Pfam" id="PF01281">
    <property type="entry name" value="Ribosomal_L9_N"/>
    <property type="match status" value="1"/>
</dbReference>
<name>A0A7S2Z3T8_9CHLO</name>
<dbReference type="InterPro" id="IPR000244">
    <property type="entry name" value="Ribosomal_bL9"/>
</dbReference>
<evidence type="ECO:0000259" key="10">
    <source>
        <dbReference type="Pfam" id="PF03948"/>
    </source>
</evidence>
<dbReference type="InterPro" id="IPR020070">
    <property type="entry name" value="Ribosomal_bL9_N"/>
</dbReference>
<proteinExistence type="inferred from homology"/>
<dbReference type="InterPro" id="IPR009027">
    <property type="entry name" value="Ribosomal_bL9/RNase_H1_N"/>
</dbReference>
<feature type="domain" description="Ribosomal protein L9" evidence="9">
    <location>
        <begin position="42"/>
        <end position="87"/>
    </location>
</feature>
<dbReference type="PANTHER" id="PTHR21368">
    <property type="entry name" value="50S RIBOSOMAL PROTEIN L9"/>
    <property type="match status" value="1"/>
</dbReference>
<dbReference type="Gene3D" id="3.10.430.100">
    <property type="entry name" value="Ribosomal protein L9, C-terminal domain"/>
    <property type="match status" value="1"/>
</dbReference>
<keyword evidence="2" id="KW-0699">rRNA-binding</keyword>
<evidence type="ECO:0000313" key="11">
    <source>
        <dbReference type="EMBL" id="CAE0021307.1"/>
    </source>
</evidence>
<dbReference type="InterPro" id="IPR020594">
    <property type="entry name" value="Ribosomal_bL9_bac/chp"/>
</dbReference>
<dbReference type="GO" id="GO:1990904">
    <property type="term" value="C:ribonucleoprotein complex"/>
    <property type="evidence" value="ECO:0007669"/>
    <property type="project" value="UniProtKB-KW"/>
</dbReference>
<gene>
    <name evidence="11" type="ORF">CLAU1311_LOCUS5362</name>
</gene>
<comment type="similarity">
    <text evidence="1">Belongs to the bacterial ribosomal protein bL9 family.</text>
</comment>
<keyword evidence="5" id="KW-0687">Ribonucleoprotein</keyword>
<dbReference type="HAMAP" id="MF_00503">
    <property type="entry name" value="Ribosomal_bL9"/>
    <property type="match status" value="1"/>
</dbReference>
<dbReference type="GO" id="GO:0005840">
    <property type="term" value="C:ribosome"/>
    <property type="evidence" value="ECO:0007669"/>
    <property type="project" value="UniProtKB-KW"/>
</dbReference>
<keyword evidence="4" id="KW-0689">Ribosomal protein</keyword>
<dbReference type="Pfam" id="PF03948">
    <property type="entry name" value="Ribosomal_L9_C"/>
    <property type="match status" value="1"/>
</dbReference>
<evidence type="ECO:0000256" key="8">
    <source>
        <dbReference type="ARBA" id="ARBA00035427"/>
    </source>
</evidence>
<evidence type="ECO:0000256" key="3">
    <source>
        <dbReference type="ARBA" id="ARBA00022884"/>
    </source>
</evidence>
<reference evidence="11" key="1">
    <citation type="submission" date="2021-01" db="EMBL/GenBank/DDBJ databases">
        <authorList>
            <person name="Corre E."/>
            <person name="Pelletier E."/>
            <person name="Niang G."/>
            <person name="Scheremetjew M."/>
            <person name="Finn R."/>
            <person name="Kale V."/>
            <person name="Holt S."/>
            <person name="Cochrane G."/>
            <person name="Meng A."/>
            <person name="Brown T."/>
            <person name="Cohen L."/>
        </authorList>
    </citation>
    <scope>NUCLEOTIDE SEQUENCE</scope>
    <source>
        <strain evidence="11">RCC856</strain>
    </source>
</reference>
<dbReference type="AlphaFoldDB" id="A0A7S2Z3T8"/>
<dbReference type="InterPro" id="IPR036791">
    <property type="entry name" value="Ribosomal_bL9_C_sf"/>
</dbReference>
<evidence type="ECO:0000256" key="1">
    <source>
        <dbReference type="ARBA" id="ARBA00010605"/>
    </source>
</evidence>
<evidence type="ECO:0000259" key="9">
    <source>
        <dbReference type="Pfam" id="PF01281"/>
    </source>
</evidence>
<dbReference type="GO" id="GO:0003735">
    <property type="term" value="F:structural constituent of ribosome"/>
    <property type="evidence" value="ECO:0007669"/>
    <property type="project" value="InterPro"/>
</dbReference>
<keyword evidence="3" id="KW-0694">RNA-binding</keyword>
<dbReference type="NCBIfam" id="TIGR00158">
    <property type="entry name" value="L9"/>
    <property type="match status" value="1"/>
</dbReference>
<sequence>MERAALKGTSAASRAAVRPRQALAGRQRLNVVAMAKKVTKKVEVVLSKDVANVGTVGEVKKVTLGHAKNFLIPNGLAEPVTEQVMSKIKAEQERAAAAKEAEKENANKIKTALNMVKNFNIKKEANDENTYGSVTFGEVFEVVKKQTGIELSQDSLDMPAMKELGTFTVTANLHKEVQAEFTITVQKA</sequence>
<accession>A0A7S2Z3T8</accession>
<dbReference type="InterPro" id="IPR020069">
    <property type="entry name" value="Ribosomal_bL9_C"/>
</dbReference>
<organism evidence="11">
    <name type="scientific">Chloropicon laureae</name>
    <dbReference type="NCBI Taxonomy" id="464258"/>
    <lineage>
        <taxon>Eukaryota</taxon>
        <taxon>Viridiplantae</taxon>
        <taxon>Chlorophyta</taxon>
        <taxon>Chloropicophyceae</taxon>
        <taxon>Chloropicales</taxon>
        <taxon>Chloropicaceae</taxon>
        <taxon>Chloropicon</taxon>
    </lineage>
</organism>
<dbReference type="SUPFAM" id="SSF55658">
    <property type="entry name" value="L9 N-domain-like"/>
    <property type="match status" value="1"/>
</dbReference>
<dbReference type="SUPFAM" id="SSF55653">
    <property type="entry name" value="Ribosomal protein L9 C-domain"/>
    <property type="match status" value="1"/>
</dbReference>
<evidence type="ECO:0000256" key="5">
    <source>
        <dbReference type="ARBA" id="ARBA00023274"/>
    </source>
</evidence>
<dbReference type="EMBL" id="HBHU01008286">
    <property type="protein sequence ID" value="CAE0021307.1"/>
    <property type="molecule type" value="Transcribed_RNA"/>
</dbReference>
<dbReference type="Gene3D" id="3.40.5.10">
    <property type="entry name" value="Ribosomal protein L9, N-terminal domain"/>
    <property type="match status" value="1"/>
</dbReference>
<evidence type="ECO:0000256" key="7">
    <source>
        <dbReference type="ARBA" id="ARBA00035193"/>
    </source>
</evidence>
<evidence type="ECO:0000256" key="6">
    <source>
        <dbReference type="ARBA" id="ARBA00031047"/>
    </source>
</evidence>
<feature type="domain" description="Large ribosomal subunit protein bL9 C-terminal" evidence="10">
    <location>
        <begin position="105"/>
        <end position="186"/>
    </location>
</feature>
<dbReference type="InterPro" id="IPR036935">
    <property type="entry name" value="Ribosomal_bL9_N_sf"/>
</dbReference>
<evidence type="ECO:0000256" key="2">
    <source>
        <dbReference type="ARBA" id="ARBA00022730"/>
    </source>
</evidence>
<dbReference type="GO" id="GO:0019843">
    <property type="term" value="F:rRNA binding"/>
    <property type="evidence" value="ECO:0007669"/>
    <property type="project" value="UniProtKB-KW"/>
</dbReference>
<protein>
    <recommendedName>
        <fullName evidence="7">Large ribosomal subunit protein bL9c</fullName>
    </recommendedName>
    <alternativeName>
        <fullName evidence="8">50S ribosomal protein L9, chloroplastic</fullName>
    </alternativeName>
    <alternativeName>
        <fullName evidence="6">CL9</fullName>
    </alternativeName>
</protein>
<evidence type="ECO:0000256" key="4">
    <source>
        <dbReference type="ARBA" id="ARBA00022980"/>
    </source>
</evidence>
<dbReference type="GO" id="GO:0006412">
    <property type="term" value="P:translation"/>
    <property type="evidence" value="ECO:0007669"/>
    <property type="project" value="InterPro"/>
</dbReference>